<evidence type="ECO:0000259" key="2">
    <source>
        <dbReference type="PROSITE" id="PS51208"/>
    </source>
</evidence>
<dbReference type="Proteomes" id="UP000069241">
    <property type="component" value="Chromosome"/>
</dbReference>
<dbReference type="EMBL" id="CP014229">
    <property type="protein sequence ID" value="AMD90977.1"/>
    <property type="molecule type" value="Genomic_DNA"/>
</dbReference>
<dbReference type="SMART" id="SM00869">
    <property type="entry name" value="Autotransporter"/>
    <property type="match status" value="1"/>
</dbReference>
<sequence length="1638" mass="162671">MLTKGAIGNLVNKYRAVLKKCGLLNVFGSLAVAGALVLGGAGLAVAAVPWGADQDVVIESSVSVTQSEQAKNLTIGGAGNSLTVSSSTGHLYVSGATTLNDGGMLTLNTGPHGLLGTTDNASEAADTWTGSFGMTGGKLEISSSQLQMDAVTISGGTANIAGRIGGGTNWDDGAMLVGGLNGAATTVSGGKITVGDYGQVVGGQVNISGGEVALGGDSGKAAILRSYGADNALTLTGNGKISVSASKYGVLTANAVNINGGTLDVKGNLTLAGALAKKQGLANALKASGDATVNQTGGTVAVAAGGALNINRGVEYNLSGGTLSSAGTLHVEGELNLNGNVALTDLTAGTGKVYLGYDPDGYGADQNGYAKIRLGTAENVTLATSTLGDKSDGKSITVDANGSLQVQNLTLTGDSLSINKKGRIKVNSLTLTPNAAQAFTLSSGQLMLKGEDGSSTLSVGGTGGLKVDGSSSNAELKLGEVKSDGTVNPGGSLNADITATGNNAKVTVNGGAWTLAEGKTLDIQGGALTVGGGTDIDYAGNLPAELDVSKGTLKTTNGVAATVENLGTLVASKDSLTTTTDWDNVGQVLTINGGGTFKVSGIGSITAADLGTLKTNLMTGNGLLDVADADISGVSGGSTIAYTDAKKLSNTTSDSLREATVTDVNGALSGAYAGAELQAGTTSLSVAANSTLQLSGANGGNIIADASDNAGALTVANTGTAILGEAGKDNQGTVGNVTLTGTGTLNAMGNGGASFITGDITAQTDGGGVINATGATLNAEAIGVAGTKVGTVNANSGTINAASINTDALTADNGIVKATGNITVTSAVTGLNNGTIHSTTGDVTLTAGASNASGLIEATLGEINAGSSSITAASGKSLNLYGLEKITAGAIEATSVHSGGIIDTQVANGNVTATQVRATTLKTGSGTVAITDGYLDLSGTGSNASSVGSLALDNAQAVVGDLTVTSAATIEGGSFTGNAVTLSGGGEISNGAQVTVDTLTGAGQTIKVGSDTDTVATSLTVNTLDMAGGSLLIDPAWTSGSNVMAVGDFDSGDIDVLAGVGQNSMLLIGSADANWLTSQVNAATNGAGLTRNGVDSVLGIYSSQTLDNTNGGIQVDGTKTNSGVTSLSPAANTADFSGKSLLVVNADAATGGNVALTATGGTLNLTDGAKLRIAGAKIGADYTVVDGFTTTNYLKADGTTPTTEADSTAWVGANLSTDSKLVHLEKSATGEYKGALTSAAAFMPKLDGELVKVVNNMALAGNTGTAGEMSETKGVRFLNRAISEKYLNNDAAAAVTIESAARMALVGAVPQMTMAASNAAGNAVTQRTSLAQPGGNAIQSVAPDGSMQTGASAGDAAKTGFAMWIMPLYQSSNGYGMKAGNFDMDFSGGLGGVAIGADYTFDNAIRAGITFNIGGGYATGSGDLNETTNNMNFWGIGAYAGWAQNNFGVTADVNYTSTYNKLEQDLPASMQMGKLKSDVTAYAISAGLRGEYRFETSVMDITPHVGVRYMSLNTDEYDVKSGGTLLKGDAINQSIWTFPVGVAFSKQIETGNGWHFKPSLDLAVIPAAGDIDARSDVRFTGTGTKAELDTQTMDYVSYMGGLGLEFGNDTTSLGVNYNIQLGAKSTAHGVFGTFRYEF</sequence>
<accession>A0A0X8JLN9</accession>
<name>A0A0X8JLN9_9BACT</name>
<keyword evidence="1" id="KW-1133">Transmembrane helix</keyword>
<organism evidence="3 4">
    <name type="scientific">Desulfovibrio fairfieldensis</name>
    <dbReference type="NCBI Taxonomy" id="44742"/>
    <lineage>
        <taxon>Bacteria</taxon>
        <taxon>Pseudomonadati</taxon>
        <taxon>Thermodesulfobacteriota</taxon>
        <taxon>Desulfovibrionia</taxon>
        <taxon>Desulfovibrionales</taxon>
        <taxon>Desulfovibrionaceae</taxon>
        <taxon>Desulfovibrio</taxon>
    </lineage>
</organism>
<dbReference type="RefSeq" id="WP_062253885.1">
    <property type="nucleotide sequence ID" value="NZ_CP014229.1"/>
</dbReference>
<feature type="domain" description="Autotransporter" evidence="2">
    <location>
        <begin position="1356"/>
        <end position="1638"/>
    </location>
</feature>
<protein>
    <recommendedName>
        <fullName evidence="2">Autotransporter domain-containing protein</fullName>
    </recommendedName>
</protein>
<keyword evidence="1" id="KW-0812">Transmembrane</keyword>
<dbReference type="KEGG" id="dfi:AXF13_13045"/>
<dbReference type="InterPro" id="IPR005546">
    <property type="entry name" value="Autotransporte_beta"/>
</dbReference>
<dbReference type="Gene3D" id="2.40.128.130">
    <property type="entry name" value="Autotransporter beta-domain"/>
    <property type="match status" value="1"/>
</dbReference>
<feature type="transmembrane region" description="Helical" evidence="1">
    <location>
        <begin position="21"/>
        <end position="50"/>
    </location>
</feature>
<evidence type="ECO:0000313" key="3">
    <source>
        <dbReference type="EMBL" id="AMD90977.1"/>
    </source>
</evidence>
<evidence type="ECO:0000256" key="1">
    <source>
        <dbReference type="SAM" id="Phobius"/>
    </source>
</evidence>
<dbReference type="STRING" id="44742.AXF13_13045"/>
<dbReference type="InterPro" id="IPR036709">
    <property type="entry name" value="Autotransporte_beta_dom_sf"/>
</dbReference>
<evidence type="ECO:0000313" key="4">
    <source>
        <dbReference type="Proteomes" id="UP000069241"/>
    </source>
</evidence>
<dbReference type="Pfam" id="PF03797">
    <property type="entry name" value="Autotransporter"/>
    <property type="match status" value="1"/>
</dbReference>
<reference evidence="4" key="1">
    <citation type="submission" date="2016-02" db="EMBL/GenBank/DDBJ databases">
        <authorList>
            <person name="Holder M.E."/>
            <person name="Ajami N.J."/>
            <person name="Petrosino J.F."/>
        </authorList>
    </citation>
    <scope>NUCLEOTIDE SEQUENCE [LARGE SCALE GENOMIC DNA]</scope>
    <source>
        <strain evidence="4">CCUG 45958</strain>
    </source>
</reference>
<gene>
    <name evidence="3" type="ORF">AXF13_13045</name>
</gene>
<keyword evidence="4" id="KW-1185">Reference proteome</keyword>
<proteinExistence type="predicted"/>
<dbReference type="SUPFAM" id="SSF103515">
    <property type="entry name" value="Autotransporter"/>
    <property type="match status" value="1"/>
</dbReference>
<keyword evidence="1" id="KW-0472">Membrane</keyword>
<dbReference type="PROSITE" id="PS51208">
    <property type="entry name" value="AUTOTRANSPORTER"/>
    <property type="match status" value="1"/>
</dbReference>